<evidence type="ECO:0000256" key="5">
    <source>
        <dbReference type="ARBA" id="ARBA00022679"/>
    </source>
</evidence>
<keyword evidence="13" id="KW-0812">Transmembrane</keyword>
<evidence type="ECO:0000259" key="14">
    <source>
        <dbReference type="SMART" id="SM00768"/>
    </source>
</evidence>
<evidence type="ECO:0000256" key="13">
    <source>
        <dbReference type="SAM" id="Phobius"/>
    </source>
</evidence>
<feature type="domain" description="X8" evidence="14">
    <location>
        <begin position="454"/>
        <end position="535"/>
    </location>
</feature>
<evidence type="ECO:0000256" key="3">
    <source>
        <dbReference type="ARBA" id="ARBA00012780"/>
    </source>
</evidence>
<evidence type="ECO:0000313" key="15">
    <source>
        <dbReference type="EMBL" id="KAF5727319.1"/>
    </source>
</evidence>
<dbReference type="InterPro" id="IPR004159">
    <property type="entry name" value="Put_SAM_MeTrfase"/>
</dbReference>
<evidence type="ECO:0000256" key="10">
    <source>
        <dbReference type="ARBA" id="ARBA00033335"/>
    </source>
</evidence>
<keyword evidence="5" id="KW-0808">Transferase</keyword>
<feature type="transmembrane region" description="Helical" evidence="13">
    <location>
        <begin position="552"/>
        <end position="573"/>
    </location>
</feature>
<comment type="catalytic activity">
    <reaction evidence="1">
        <text>Hydrolysis of (1-&gt;3)-beta-D-glucosidic linkages in (1-&gt;3)-beta-D-glucans.</text>
        <dbReference type="EC" id="3.2.1.39"/>
    </reaction>
</comment>
<keyword evidence="13" id="KW-0472">Membrane</keyword>
<name>A0A7J7BZJ1_TRIWF</name>
<keyword evidence="8" id="KW-0325">Glycoprotein</keyword>
<dbReference type="GO" id="GO:0005975">
    <property type="term" value="P:carbohydrate metabolic process"/>
    <property type="evidence" value="ECO:0007669"/>
    <property type="project" value="InterPro"/>
</dbReference>
<evidence type="ECO:0000256" key="11">
    <source>
        <dbReference type="ARBA" id="ARBA00033417"/>
    </source>
</evidence>
<dbReference type="PANTHER" id="PTHR44067:SF3">
    <property type="entry name" value="OS06G0138600 PROTEIN"/>
    <property type="match status" value="1"/>
</dbReference>
<dbReference type="Gene3D" id="3.20.20.80">
    <property type="entry name" value="Glycosidases"/>
    <property type="match status" value="1"/>
</dbReference>
<dbReference type="Pfam" id="PF00332">
    <property type="entry name" value="Glyco_hydro_17"/>
    <property type="match status" value="1"/>
</dbReference>
<dbReference type="SMART" id="SM00768">
    <property type="entry name" value="X8"/>
    <property type="match status" value="1"/>
</dbReference>
<evidence type="ECO:0000256" key="7">
    <source>
        <dbReference type="ARBA" id="ARBA00022801"/>
    </source>
</evidence>
<dbReference type="InterPro" id="IPR000490">
    <property type="entry name" value="Glyco_hydro_17"/>
</dbReference>
<feature type="transmembrane region" description="Helical" evidence="13">
    <location>
        <begin position="580"/>
        <end position="597"/>
    </location>
</feature>
<dbReference type="GO" id="GO:0042973">
    <property type="term" value="F:glucan endo-1,3-beta-D-glucosidase activity"/>
    <property type="evidence" value="ECO:0007669"/>
    <property type="project" value="UniProtKB-EC"/>
</dbReference>
<reference evidence="15 16" key="1">
    <citation type="journal article" date="2020" name="Nat. Commun.">
        <title>Genome of Tripterygium wilfordii and identification of cytochrome P450 involved in triptolide biosynthesis.</title>
        <authorList>
            <person name="Tu L."/>
            <person name="Su P."/>
            <person name="Zhang Z."/>
            <person name="Gao L."/>
            <person name="Wang J."/>
            <person name="Hu T."/>
            <person name="Zhou J."/>
            <person name="Zhang Y."/>
            <person name="Zhao Y."/>
            <person name="Liu Y."/>
            <person name="Song Y."/>
            <person name="Tong Y."/>
            <person name="Lu Y."/>
            <person name="Yang J."/>
            <person name="Xu C."/>
            <person name="Jia M."/>
            <person name="Peters R.J."/>
            <person name="Huang L."/>
            <person name="Gao W."/>
        </authorList>
    </citation>
    <scope>NUCLEOTIDE SEQUENCE [LARGE SCALE GENOMIC DNA]</scope>
    <source>
        <strain evidence="16">cv. XIE 37</strain>
        <tissue evidence="15">Leaf</tissue>
    </source>
</reference>
<organism evidence="15 16">
    <name type="scientific">Tripterygium wilfordii</name>
    <name type="common">Thunder God vine</name>
    <dbReference type="NCBI Taxonomy" id="458696"/>
    <lineage>
        <taxon>Eukaryota</taxon>
        <taxon>Viridiplantae</taxon>
        <taxon>Streptophyta</taxon>
        <taxon>Embryophyta</taxon>
        <taxon>Tracheophyta</taxon>
        <taxon>Spermatophyta</taxon>
        <taxon>Magnoliopsida</taxon>
        <taxon>eudicotyledons</taxon>
        <taxon>Gunneridae</taxon>
        <taxon>Pentapetalae</taxon>
        <taxon>rosids</taxon>
        <taxon>fabids</taxon>
        <taxon>Celastrales</taxon>
        <taxon>Celastraceae</taxon>
        <taxon>Tripterygium</taxon>
    </lineage>
</organism>
<dbReference type="Pfam" id="PF07983">
    <property type="entry name" value="X8"/>
    <property type="match status" value="1"/>
</dbReference>
<comment type="similarity">
    <text evidence="2 12">Belongs to the glycosyl hydrolase 17 family.</text>
</comment>
<dbReference type="EMBL" id="JAAARO010000022">
    <property type="protein sequence ID" value="KAF5727319.1"/>
    <property type="molecule type" value="Genomic_DNA"/>
</dbReference>
<keyword evidence="4" id="KW-0489">Methyltransferase</keyword>
<evidence type="ECO:0000256" key="6">
    <source>
        <dbReference type="ARBA" id="ARBA00022729"/>
    </source>
</evidence>
<evidence type="ECO:0000256" key="12">
    <source>
        <dbReference type="RuleBase" id="RU004335"/>
    </source>
</evidence>
<evidence type="ECO:0000256" key="8">
    <source>
        <dbReference type="ARBA" id="ARBA00023180"/>
    </source>
</evidence>
<dbReference type="InterPro" id="IPR017853">
    <property type="entry name" value="GH"/>
</dbReference>
<keyword evidence="9" id="KW-0326">Glycosidase</keyword>
<gene>
    <name evidence="15" type="ORF">HS088_TW22G01012</name>
</gene>
<sequence length="603" mass="68438">MQETIRSSVSVHHSTSQYTPVNTILISDDNDFIYNLLNLECADVEHGKLLMKQIRTNLSRRIHDQHISIHIMKVLCSSSSSSKKVFGESPSLGEHKVFEILSQHGIESCTLHAIDSMQKEGKFGFLLLTFDPGGEEAITYAPKHIFVDNNDFVITDVLSLEREGIKNGIDMEGGFGTFTARMTERNVTMITNILNIDAPISELVDTRGLFPLYLSLYHRVPFYDNVFDLAHAGSRLVVGEKPEKKEFLMIDIDSILRAGFFWLDKFFCEMDETFDKLTDSIRVVLVAKYVAVGNFQPEDKGLTIEMVQYFSFFNRTNKHVNKGGVTYTNVFDASLDPLIWPLEKAGYLEMAVIFGEVGCPTDGVENANTQNTKRCNQGLLRYILSKNGNPARRGTLEVYIFSLIDENAKSIVLASFERLSLEFTGKPKYGLDFSGGEENEGLVLVEGVEYRQRQWCVIDPQMVDLADLARSIGYYCSLSDCTTLDYGTSCNYLSWRGNVSYAIPLYYQVNDQKKWDCHLSGLVIVTVEDPWDCEFPMMFAYGYSLTLEWHSWWTICCQGIVSVIFFVLNTLIWDEKSYGLCHLALFCYGVLMVWLISSTRVFG</sequence>
<dbReference type="Proteomes" id="UP000593562">
    <property type="component" value="Unassembled WGS sequence"/>
</dbReference>
<proteinExistence type="inferred from homology"/>
<dbReference type="AlphaFoldDB" id="A0A7J7BZJ1"/>
<dbReference type="InterPro" id="IPR053223">
    <property type="entry name" value="Prob_Methyltransferase"/>
</dbReference>
<evidence type="ECO:0000256" key="2">
    <source>
        <dbReference type="ARBA" id="ARBA00008773"/>
    </source>
</evidence>
<dbReference type="InterPro" id="IPR012946">
    <property type="entry name" value="X8"/>
</dbReference>
<evidence type="ECO:0000256" key="4">
    <source>
        <dbReference type="ARBA" id="ARBA00022603"/>
    </source>
</evidence>
<protein>
    <recommendedName>
        <fullName evidence="3">glucan endo-1,3-beta-D-glucosidase</fullName>
        <ecNumber evidence="3">3.2.1.39</ecNumber>
    </recommendedName>
    <alternativeName>
        <fullName evidence="10">(1-&gt;3)-beta-glucan endohydrolase</fullName>
    </alternativeName>
    <alternativeName>
        <fullName evidence="11">Beta-1,3-endoglucanase</fullName>
    </alternativeName>
</protein>
<keyword evidence="7" id="KW-0378">Hydrolase</keyword>
<evidence type="ECO:0000256" key="1">
    <source>
        <dbReference type="ARBA" id="ARBA00000382"/>
    </source>
</evidence>
<accession>A0A7J7BZJ1</accession>
<keyword evidence="6" id="KW-0732">Signal</keyword>
<keyword evidence="13" id="KW-1133">Transmembrane helix</keyword>
<dbReference type="SUPFAM" id="SSF51445">
    <property type="entry name" value="(Trans)glycosidases"/>
    <property type="match status" value="1"/>
</dbReference>
<dbReference type="GO" id="GO:0032259">
    <property type="term" value="P:methylation"/>
    <property type="evidence" value="ECO:0007669"/>
    <property type="project" value="UniProtKB-KW"/>
</dbReference>
<comment type="caution">
    <text evidence="15">The sequence shown here is derived from an EMBL/GenBank/DDBJ whole genome shotgun (WGS) entry which is preliminary data.</text>
</comment>
<dbReference type="GO" id="GO:0008168">
    <property type="term" value="F:methyltransferase activity"/>
    <property type="evidence" value="ECO:0007669"/>
    <property type="project" value="UniProtKB-KW"/>
</dbReference>
<keyword evidence="16" id="KW-1185">Reference proteome</keyword>
<dbReference type="PANTHER" id="PTHR44067">
    <property type="entry name" value="S-ADENOSYL-L-METHIONINE-DEPENDENT METHYLTRANSFERASE SUPERFAMILY PROTEIN-RELATED"/>
    <property type="match status" value="1"/>
</dbReference>
<dbReference type="EC" id="3.2.1.39" evidence="3"/>
<dbReference type="InParanoid" id="A0A7J7BZJ1"/>
<evidence type="ECO:0000313" key="16">
    <source>
        <dbReference type="Proteomes" id="UP000593562"/>
    </source>
</evidence>
<evidence type="ECO:0000256" key="9">
    <source>
        <dbReference type="ARBA" id="ARBA00023295"/>
    </source>
</evidence>
<dbReference type="Pfam" id="PF03141">
    <property type="entry name" value="Methyltransf_29"/>
    <property type="match status" value="1"/>
</dbReference>